<dbReference type="Proteomes" id="UP001055439">
    <property type="component" value="Chromosome 7"/>
</dbReference>
<gene>
    <name evidence="1" type="ORF">MUK42_10476</name>
</gene>
<dbReference type="AlphaFoldDB" id="A0A9E7GWJ4"/>
<evidence type="ECO:0000313" key="2">
    <source>
        <dbReference type="Proteomes" id="UP001055439"/>
    </source>
</evidence>
<protein>
    <submittedName>
        <fullName evidence="1">Uncharacterized protein</fullName>
    </submittedName>
</protein>
<proteinExistence type="predicted"/>
<name>A0A9E7GWJ4_9LILI</name>
<reference evidence="1" key="1">
    <citation type="submission" date="2022-05" db="EMBL/GenBank/DDBJ databases">
        <title>The Musa troglodytarum L. genome provides insights into the mechanism of non-climacteric behaviour and enrichment of carotenoids.</title>
        <authorList>
            <person name="Wang J."/>
        </authorList>
    </citation>
    <scope>NUCLEOTIDE SEQUENCE</scope>
    <source>
        <tissue evidence="1">Leaf</tissue>
    </source>
</reference>
<dbReference type="EMBL" id="CP097509">
    <property type="protein sequence ID" value="URE20458.1"/>
    <property type="molecule type" value="Genomic_DNA"/>
</dbReference>
<sequence>MTCPRFRLPSPSLSTRGPPPAYPAPLPLKCFSGYLLMMLIDFLVDGSIYIGYPGIRLWESGAVSPGNFLLPQRYDTTYVFGAFR</sequence>
<accession>A0A9E7GWJ4</accession>
<keyword evidence="2" id="KW-1185">Reference proteome</keyword>
<evidence type="ECO:0000313" key="1">
    <source>
        <dbReference type="EMBL" id="URE20458.1"/>
    </source>
</evidence>
<organism evidence="1 2">
    <name type="scientific">Musa troglodytarum</name>
    <name type="common">fe'i banana</name>
    <dbReference type="NCBI Taxonomy" id="320322"/>
    <lineage>
        <taxon>Eukaryota</taxon>
        <taxon>Viridiplantae</taxon>
        <taxon>Streptophyta</taxon>
        <taxon>Embryophyta</taxon>
        <taxon>Tracheophyta</taxon>
        <taxon>Spermatophyta</taxon>
        <taxon>Magnoliopsida</taxon>
        <taxon>Liliopsida</taxon>
        <taxon>Zingiberales</taxon>
        <taxon>Musaceae</taxon>
        <taxon>Musa</taxon>
    </lineage>
</organism>